<proteinExistence type="predicted"/>
<evidence type="ECO:0000259" key="3">
    <source>
        <dbReference type="Pfam" id="PF20736"/>
    </source>
</evidence>
<gene>
    <name evidence="4" type="ORF">SAMN05660909_05555</name>
</gene>
<keyword evidence="1" id="KW-0812">Transmembrane</keyword>
<keyword evidence="1" id="KW-1133">Transmembrane helix</keyword>
<dbReference type="GO" id="GO:0005975">
    <property type="term" value="P:carbohydrate metabolic process"/>
    <property type="evidence" value="ECO:0007669"/>
    <property type="project" value="InterPro"/>
</dbReference>
<protein>
    <submittedName>
        <fullName evidence="4">DUF1680 family protein</fullName>
    </submittedName>
</protein>
<evidence type="ECO:0000256" key="1">
    <source>
        <dbReference type="SAM" id="Phobius"/>
    </source>
</evidence>
<dbReference type="Proteomes" id="UP000199656">
    <property type="component" value="Unassembled WGS sequence"/>
</dbReference>
<name>A0A1H4GNE2_9BACT</name>
<evidence type="ECO:0000313" key="4">
    <source>
        <dbReference type="EMBL" id="SEB11115.1"/>
    </source>
</evidence>
<reference evidence="5" key="1">
    <citation type="submission" date="2016-10" db="EMBL/GenBank/DDBJ databases">
        <authorList>
            <person name="Varghese N."/>
            <person name="Submissions S."/>
        </authorList>
    </citation>
    <scope>NUCLEOTIDE SEQUENCE [LARGE SCALE GENOMIC DNA]</scope>
    <source>
        <strain evidence="5">DSM 23920</strain>
    </source>
</reference>
<dbReference type="AlphaFoldDB" id="A0A1H4GNE2"/>
<feature type="domain" description="Non-reducing end beta-L-arabinofuranosidase-like GH127 middle" evidence="3">
    <location>
        <begin position="440"/>
        <end position="535"/>
    </location>
</feature>
<dbReference type="PANTHER" id="PTHR31151:SF0">
    <property type="entry name" value="PROLINE-TRNA LIGASE (DUF1680)"/>
    <property type="match status" value="1"/>
</dbReference>
<dbReference type="Pfam" id="PF07944">
    <property type="entry name" value="Beta-AFase-like_GH127_cat"/>
    <property type="match status" value="1"/>
</dbReference>
<dbReference type="InterPro" id="IPR008928">
    <property type="entry name" value="6-hairpin_glycosidase_sf"/>
</dbReference>
<feature type="domain" description="Non-reducing end beta-L-arabinofuranosidase-like GH127 catalytic" evidence="2">
    <location>
        <begin position="122"/>
        <end position="426"/>
    </location>
</feature>
<keyword evidence="5" id="KW-1185">Reference proteome</keyword>
<organism evidence="4 5">
    <name type="scientific">Chitinophaga terrae</name>
    <name type="common">ex Kim and Jung 2007</name>
    <dbReference type="NCBI Taxonomy" id="408074"/>
    <lineage>
        <taxon>Bacteria</taxon>
        <taxon>Pseudomonadati</taxon>
        <taxon>Bacteroidota</taxon>
        <taxon>Chitinophagia</taxon>
        <taxon>Chitinophagales</taxon>
        <taxon>Chitinophagaceae</taxon>
        <taxon>Chitinophaga</taxon>
    </lineage>
</organism>
<evidence type="ECO:0000259" key="2">
    <source>
        <dbReference type="Pfam" id="PF07944"/>
    </source>
</evidence>
<sequence length="695" mass="78966">MPNNKSFYLKLFPAALGIAVLSGFVVVKEGYKDKVRVTEVGKPSNTTINAYYTSNKRPLQQQFFIKLPVTAFTPGGWLKKQLELQRDGLTGHLGEISIWLSKKDNAWLNKEGKGAYGWEELPYWLKGYANIGYVLKDQHMINEAKFWIEAVLNNQRDNGDFGPDVEKGEGKRDLWTNMPMLWCLQSYYEYSGDKRVLDLMTKYFRWQLTIPDDKFLEDYWENSRGGDELSSVHWLYNHTGDTFLLDLATKIDRNTANWRQKDNLPNWHNVNIAQCFREPAQYYMQSGDEKDLQATYNNFRLIRDLFGQVPGGMFGGDENVRKGYDDPRQAIETCGLVEQVTSDNMLLGITGDPHWADNAEDVAFNTFPAAFTSDYKALRYLTAPNMSVSDGKNHHPGIDNQGPFLMMNPFSSRCCQHNHAAGWVYYLEHSWMATPDNGLAAQHYLEGGVKAKVGDGTEVTIQSTTRYPFEDRVNFELSMNKNVNFPLYLRIPSWAPNSTITVNGRTVLSKAQAGQYVKLENNWKNGDKIALQLPMTLSVREWKKNKNSISVNYGPLTYSLKINEEYRRKDSKETAIWDSKWQEGADPAKWPSYEIFPASAWNYALVVDPQHPERSFTVVPKAWPSDNNPFATGNAPVEIKAKGKKVQSWGLDEYGLTAVLPQSPVVTDSKEESLSLVPMGAARLRISSFPVAGTK</sequence>
<dbReference type="RefSeq" id="WP_089766193.1">
    <property type="nucleotide sequence ID" value="NZ_BKAT01000070.1"/>
</dbReference>
<accession>A0A1H4GNE2</accession>
<dbReference type="STRING" id="408074.SAMN05660909_05555"/>
<feature type="transmembrane region" description="Helical" evidence="1">
    <location>
        <begin position="7"/>
        <end position="27"/>
    </location>
</feature>
<dbReference type="EMBL" id="FNRL01000048">
    <property type="protein sequence ID" value="SEB11115.1"/>
    <property type="molecule type" value="Genomic_DNA"/>
</dbReference>
<dbReference type="PANTHER" id="PTHR31151">
    <property type="entry name" value="PROLINE-TRNA LIGASE (DUF1680)"/>
    <property type="match status" value="1"/>
</dbReference>
<evidence type="ECO:0000313" key="5">
    <source>
        <dbReference type="Proteomes" id="UP000199656"/>
    </source>
</evidence>
<dbReference type="InterPro" id="IPR012878">
    <property type="entry name" value="Beta-AFase-like_GH127_cat"/>
</dbReference>
<keyword evidence="1" id="KW-0472">Membrane</keyword>
<dbReference type="OrthoDB" id="9757939at2"/>
<dbReference type="Pfam" id="PF20736">
    <property type="entry name" value="Glyco_hydro127M"/>
    <property type="match status" value="1"/>
</dbReference>
<dbReference type="SUPFAM" id="SSF48208">
    <property type="entry name" value="Six-hairpin glycosidases"/>
    <property type="match status" value="1"/>
</dbReference>
<dbReference type="InterPro" id="IPR049046">
    <property type="entry name" value="Beta-AFase-like_GH127_middle"/>
</dbReference>